<feature type="compositionally biased region" description="Polar residues" evidence="1">
    <location>
        <begin position="93"/>
        <end position="104"/>
    </location>
</feature>
<feature type="compositionally biased region" description="Polar residues" evidence="1">
    <location>
        <begin position="59"/>
        <end position="68"/>
    </location>
</feature>
<proteinExistence type="predicted"/>
<feature type="region of interest" description="Disordered" evidence="1">
    <location>
        <begin position="1"/>
        <end position="119"/>
    </location>
</feature>
<evidence type="ECO:0000313" key="2">
    <source>
        <dbReference type="EMBL" id="PGH23267.1"/>
    </source>
</evidence>
<name>A0A2B7YRM3_POLH7</name>
<feature type="region of interest" description="Disordered" evidence="1">
    <location>
        <begin position="134"/>
        <end position="258"/>
    </location>
</feature>
<evidence type="ECO:0000313" key="3">
    <source>
        <dbReference type="Proteomes" id="UP000224634"/>
    </source>
</evidence>
<keyword evidence="3" id="KW-1185">Reference proteome</keyword>
<feature type="compositionally biased region" description="Polar residues" evidence="1">
    <location>
        <begin position="16"/>
        <end position="25"/>
    </location>
</feature>
<dbReference type="AlphaFoldDB" id="A0A2B7YRM3"/>
<reference evidence="2 3" key="1">
    <citation type="submission" date="2017-10" db="EMBL/GenBank/DDBJ databases">
        <title>Comparative genomics in systemic dimorphic fungi from Ajellomycetaceae.</title>
        <authorList>
            <person name="Munoz J.F."/>
            <person name="Mcewen J.G."/>
            <person name="Clay O.K."/>
            <person name="Cuomo C.A."/>
        </authorList>
    </citation>
    <scope>NUCLEOTIDE SEQUENCE [LARGE SCALE GENOMIC DNA]</scope>
    <source>
        <strain evidence="2 3">UAMH7299</strain>
    </source>
</reference>
<gene>
    <name evidence="2" type="ORF">AJ80_02683</name>
</gene>
<dbReference type="STRING" id="1447883.A0A2B7YRM3"/>
<evidence type="ECO:0000256" key="1">
    <source>
        <dbReference type="SAM" id="MobiDB-lite"/>
    </source>
</evidence>
<feature type="compositionally biased region" description="Polar residues" evidence="1">
    <location>
        <begin position="173"/>
        <end position="190"/>
    </location>
</feature>
<organism evidence="2 3">
    <name type="scientific">Polytolypa hystricis (strain UAMH7299)</name>
    <dbReference type="NCBI Taxonomy" id="1447883"/>
    <lineage>
        <taxon>Eukaryota</taxon>
        <taxon>Fungi</taxon>
        <taxon>Dikarya</taxon>
        <taxon>Ascomycota</taxon>
        <taxon>Pezizomycotina</taxon>
        <taxon>Eurotiomycetes</taxon>
        <taxon>Eurotiomycetidae</taxon>
        <taxon>Onygenales</taxon>
        <taxon>Onygenales incertae sedis</taxon>
        <taxon>Polytolypa</taxon>
    </lineage>
</organism>
<sequence length="561" mass="62429">MPLPTRSLSIRERSRSQIQQKQTGQEIAGHNLEPSHRRTNSSFARPTSYIESVARDGSATLSGLQRQGTADAAQPAASRPRANTVANRRSLLPQRSSSHRNGPSVTAGKPQLQQIQQDDTQAWDGGIAQLRQLQHEAQPPPSPVSARRESISQFARETREAVSKPTASEGGKTVSSNGNTNKNTNASAGNGQEPKPLPQNRLERSASLRQPAVSRSIPASSHLRHRSQLIGVPGARQSNTRHNDPPKTTTTPPLRPGKAQFSTFQQRFSPKKPAKPAAAAPPGATYCSGENWSGQSSDPHISSLQTELLQLHLLHSQYLQSKATWEQNVEKDLRKRHASVVTSYRSIVAAEQASQRHANIKALCQFADDIIAHNSRYDFSEQIQMLSRVVRDVADLSDARNGRYSICLREFEEWFQHAVDVRQSRKLHLRDDESETVDSDIEFIDPMHRNWKNEVAALNSKLELLARELDCLDLPSGQIEDPSYSSSALFRTVQGHKTLLAAMIRELGEMETIEAEIISLERLQVRNLVDNLGRDNKDGSEPAWRGSSNPELYKLIWNDVR</sequence>
<comment type="caution">
    <text evidence="2">The sequence shown here is derived from an EMBL/GenBank/DDBJ whole genome shotgun (WGS) entry which is preliminary data.</text>
</comment>
<feature type="compositionally biased region" description="Basic and acidic residues" evidence="1">
    <location>
        <begin position="146"/>
        <end position="162"/>
    </location>
</feature>
<protein>
    <submittedName>
        <fullName evidence="2">Uncharacterized protein</fullName>
    </submittedName>
</protein>
<dbReference type="EMBL" id="PDNA01000026">
    <property type="protein sequence ID" value="PGH23267.1"/>
    <property type="molecule type" value="Genomic_DNA"/>
</dbReference>
<dbReference type="Proteomes" id="UP000224634">
    <property type="component" value="Unassembled WGS sequence"/>
</dbReference>
<dbReference type="OrthoDB" id="432544at2759"/>
<accession>A0A2B7YRM3</accession>